<dbReference type="Proteomes" id="UP000215148">
    <property type="component" value="Chromosome 2"/>
</dbReference>
<dbReference type="KEGG" id="vqi:CCZ37_16975"/>
<name>A0A223N2W9_9VIBR</name>
<protein>
    <submittedName>
        <fullName evidence="1">Uncharacterized protein</fullName>
    </submittedName>
</protein>
<organism evidence="1 2">
    <name type="scientific">Vibrio qinghaiensis</name>
    <dbReference type="NCBI Taxonomy" id="2025808"/>
    <lineage>
        <taxon>Bacteria</taxon>
        <taxon>Pseudomonadati</taxon>
        <taxon>Pseudomonadota</taxon>
        <taxon>Gammaproteobacteria</taxon>
        <taxon>Vibrionales</taxon>
        <taxon>Vibrionaceae</taxon>
        <taxon>Vibrio</taxon>
    </lineage>
</organism>
<proteinExistence type="predicted"/>
<dbReference type="AlphaFoldDB" id="A0A223N2W9"/>
<dbReference type="RefSeq" id="WP_071187975.1">
    <property type="nucleotide sequence ID" value="NZ_CAWNHI010000002.1"/>
</dbReference>
<gene>
    <name evidence="1" type="ORF">CCZ37_16975</name>
</gene>
<evidence type="ECO:0000313" key="1">
    <source>
        <dbReference type="EMBL" id="ASU24177.1"/>
    </source>
</evidence>
<keyword evidence="2" id="KW-1185">Reference proteome</keyword>
<dbReference type="EMBL" id="CP022742">
    <property type="protein sequence ID" value="ASU24177.1"/>
    <property type="molecule type" value="Genomic_DNA"/>
</dbReference>
<reference evidence="1 2" key="1">
    <citation type="submission" date="2017-08" db="EMBL/GenBank/DDBJ databases">
        <title>The Vibrio qinghaiensis sp.-Q67 is a luminous bacteria isolated firstly from Qinghai lake, Qinghai province, China, which has been proved to be very sensitive to detect environmental and food pollutants. Therefore, complete genome analysis of V. qinghaiensis sp.-Q67 highlights the potential application of this strain on detection of hazards in the contaminated environments.</title>
        <authorList>
            <person name="Gong L."/>
        </authorList>
    </citation>
    <scope>NUCLEOTIDE SEQUENCE [LARGE SCALE GENOMIC DNA]</scope>
    <source>
        <strain evidence="1 2">Q67</strain>
    </source>
</reference>
<accession>A0A223N2W9</accession>
<evidence type="ECO:0000313" key="2">
    <source>
        <dbReference type="Proteomes" id="UP000215148"/>
    </source>
</evidence>
<sequence>MAIFGIGAFYDEDMSQQFIDNSIAGPGWSESNAPELFQYIASLKVGDIVYIKSCPPSSKDIHVKAIGFIADHRLLTDIKDTNNLVSAGRKITWINTEKFKIPKPQEKNNVRSNTMYEEFHPEVQQVIMSKVIDAIKNT</sequence>